<name>A0A1C3XMI4_9BRAD</name>
<sequence>MTYVLFLIAASVSFGMGWYWGYGHGRQVGKSLGRYEAGKAAEPTRGCCSRCVDTSRCEGGCVLLPSHTHC</sequence>
<evidence type="ECO:0000313" key="2">
    <source>
        <dbReference type="Proteomes" id="UP000183174"/>
    </source>
</evidence>
<dbReference type="AlphaFoldDB" id="A0A1C3XMI4"/>
<protein>
    <submittedName>
        <fullName evidence="1">Uncharacterized protein</fullName>
    </submittedName>
</protein>
<gene>
    <name evidence="1" type="ORF">GA0061099_10659</name>
</gene>
<organism evidence="1 2">
    <name type="scientific">Bradyrhizobium yuanmingense</name>
    <dbReference type="NCBI Taxonomy" id="108015"/>
    <lineage>
        <taxon>Bacteria</taxon>
        <taxon>Pseudomonadati</taxon>
        <taxon>Pseudomonadota</taxon>
        <taxon>Alphaproteobacteria</taxon>
        <taxon>Hyphomicrobiales</taxon>
        <taxon>Nitrobacteraceae</taxon>
        <taxon>Bradyrhizobium</taxon>
    </lineage>
</organism>
<proteinExistence type="predicted"/>
<dbReference type="EMBL" id="FMAE01000065">
    <property type="protein sequence ID" value="SCB53457.1"/>
    <property type="molecule type" value="Genomic_DNA"/>
</dbReference>
<reference evidence="1 2" key="1">
    <citation type="submission" date="2016-08" db="EMBL/GenBank/DDBJ databases">
        <authorList>
            <person name="Seilhamer J.J."/>
        </authorList>
    </citation>
    <scope>NUCLEOTIDE SEQUENCE [LARGE SCALE GENOMIC DNA]</scope>
    <source>
        <strain evidence="1 2">CCBAU 10071</strain>
    </source>
</reference>
<evidence type="ECO:0000313" key="1">
    <source>
        <dbReference type="EMBL" id="SCB53457.1"/>
    </source>
</evidence>
<accession>A0A1C3XMI4</accession>
<dbReference type="Proteomes" id="UP000183174">
    <property type="component" value="Unassembled WGS sequence"/>
</dbReference>